<keyword evidence="2" id="KW-1185">Reference proteome</keyword>
<accession>A0A2T1DXC4</accession>
<dbReference type="OrthoDB" id="467199at2"/>
<sequence>MQTLSLIGQVDANGHLRLDVPTHLPPGDVELVLVINPVASTPARSQAYDFSDLAGRLQWQGDAIAMQRTIRDEW</sequence>
<reference evidence="1 2" key="2">
    <citation type="submission" date="2018-03" db="EMBL/GenBank/DDBJ databases">
        <title>The ancient ancestry and fast evolution of plastids.</title>
        <authorList>
            <person name="Moore K.R."/>
            <person name="Magnabosco C."/>
            <person name="Momper L."/>
            <person name="Gold D.A."/>
            <person name="Bosak T."/>
            <person name="Fournier G.P."/>
        </authorList>
    </citation>
    <scope>NUCLEOTIDE SEQUENCE [LARGE SCALE GENOMIC DNA]</scope>
    <source>
        <strain evidence="1 2">ULC18</strain>
    </source>
</reference>
<dbReference type="Proteomes" id="UP000239576">
    <property type="component" value="Unassembled WGS sequence"/>
</dbReference>
<name>A0A2T1DXC4_9CYAN</name>
<evidence type="ECO:0000313" key="2">
    <source>
        <dbReference type="Proteomes" id="UP000239576"/>
    </source>
</evidence>
<protein>
    <submittedName>
        <fullName evidence="1">Uncharacterized protein</fullName>
    </submittedName>
</protein>
<dbReference type="AlphaFoldDB" id="A0A2T1DXC4"/>
<reference evidence="2" key="1">
    <citation type="submission" date="2018-02" db="EMBL/GenBank/DDBJ databases">
        <authorList>
            <person name="Moore K."/>
            <person name="Momper L."/>
        </authorList>
    </citation>
    <scope>NUCLEOTIDE SEQUENCE [LARGE SCALE GENOMIC DNA]</scope>
    <source>
        <strain evidence="2">ULC18</strain>
    </source>
</reference>
<dbReference type="EMBL" id="PVWK01000131">
    <property type="protein sequence ID" value="PSB25163.1"/>
    <property type="molecule type" value="Genomic_DNA"/>
</dbReference>
<organism evidence="1 2">
    <name type="scientific">Stenomitos frigidus ULC18</name>
    <dbReference type="NCBI Taxonomy" id="2107698"/>
    <lineage>
        <taxon>Bacteria</taxon>
        <taxon>Bacillati</taxon>
        <taxon>Cyanobacteriota</taxon>
        <taxon>Cyanophyceae</taxon>
        <taxon>Leptolyngbyales</taxon>
        <taxon>Leptolyngbyaceae</taxon>
        <taxon>Stenomitos</taxon>
    </lineage>
</organism>
<gene>
    <name evidence="1" type="ORF">C7B82_24275</name>
</gene>
<proteinExistence type="predicted"/>
<evidence type="ECO:0000313" key="1">
    <source>
        <dbReference type="EMBL" id="PSB25163.1"/>
    </source>
</evidence>
<comment type="caution">
    <text evidence="1">The sequence shown here is derived from an EMBL/GenBank/DDBJ whole genome shotgun (WGS) entry which is preliminary data.</text>
</comment>